<name>A0A9N7MM30_STRHE</name>
<dbReference type="InterPro" id="IPR025287">
    <property type="entry name" value="WAK_GUB"/>
</dbReference>
<evidence type="ECO:0000256" key="11">
    <source>
        <dbReference type="ARBA" id="ARBA00022840"/>
    </source>
</evidence>
<dbReference type="Pfam" id="PF14380">
    <property type="entry name" value="WAK_assoc"/>
    <property type="match status" value="1"/>
</dbReference>
<dbReference type="SUPFAM" id="SSF56112">
    <property type="entry name" value="Protein kinase-like (PK-like)"/>
    <property type="match status" value="1"/>
</dbReference>
<dbReference type="Gene3D" id="3.30.200.20">
    <property type="entry name" value="Phosphorylase Kinase, domain 1"/>
    <property type="match status" value="1"/>
</dbReference>
<dbReference type="PROSITE" id="PS50011">
    <property type="entry name" value="PROTEIN_KINASE_DOM"/>
    <property type="match status" value="1"/>
</dbReference>
<dbReference type="EC" id="2.7.11.1" evidence="2"/>
<dbReference type="GO" id="GO:0005524">
    <property type="term" value="F:ATP binding"/>
    <property type="evidence" value="ECO:0007669"/>
    <property type="project" value="UniProtKB-UniRule"/>
</dbReference>
<keyword evidence="14" id="KW-0675">Receptor</keyword>
<dbReference type="Pfam" id="PF00069">
    <property type="entry name" value="Pkinase"/>
    <property type="match status" value="1"/>
</dbReference>
<feature type="region of interest" description="Disordered" evidence="19">
    <location>
        <begin position="1"/>
        <end position="49"/>
    </location>
</feature>
<dbReference type="Gene3D" id="1.10.510.10">
    <property type="entry name" value="Transferase(Phosphotransferase) domain 1"/>
    <property type="match status" value="1"/>
</dbReference>
<evidence type="ECO:0000256" key="13">
    <source>
        <dbReference type="ARBA" id="ARBA00023136"/>
    </source>
</evidence>
<keyword evidence="7 20" id="KW-0812">Transmembrane</keyword>
<comment type="catalytic activity">
    <reaction evidence="16">
        <text>L-threonyl-[protein] + ATP = O-phospho-L-threonyl-[protein] + ADP + H(+)</text>
        <dbReference type="Rhea" id="RHEA:46608"/>
        <dbReference type="Rhea" id="RHEA-COMP:11060"/>
        <dbReference type="Rhea" id="RHEA-COMP:11605"/>
        <dbReference type="ChEBI" id="CHEBI:15378"/>
        <dbReference type="ChEBI" id="CHEBI:30013"/>
        <dbReference type="ChEBI" id="CHEBI:30616"/>
        <dbReference type="ChEBI" id="CHEBI:61977"/>
        <dbReference type="ChEBI" id="CHEBI:456216"/>
        <dbReference type="EC" id="2.7.11.1"/>
    </reaction>
</comment>
<comment type="catalytic activity">
    <reaction evidence="17">
        <text>L-seryl-[protein] + ATP = O-phospho-L-seryl-[protein] + ADP + H(+)</text>
        <dbReference type="Rhea" id="RHEA:17989"/>
        <dbReference type="Rhea" id="RHEA-COMP:9863"/>
        <dbReference type="Rhea" id="RHEA-COMP:11604"/>
        <dbReference type="ChEBI" id="CHEBI:15378"/>
        <dbReference type="ChEBI" id="CHEBI:29999"/>
        <dbReference type="ChEBI" id="CHEBI:30616"/>
        <dbReference type="ChEBI" id="CHEBI:83421"/>
        <dbReference type="ChEBI" id="CHEBI:456216"/>
        <dbReference type="EC" id="2.7.11.1"/>
    </reaction>
</comment>
<feature type="compositionally biased region" description="Basic and acidic residues" evidence="19">
    <location>
        <begin position="277"/>
        <end position="288"/>
    </location>
</feature>
<gene>
    <name evidence="22" type="ORF">SHERM_11239</name>
</gene>
<keyword evidence="23" id="KW-1185">Reference proteome</keyword>
<dbReference type="AlphaFoldDB" id="A0A9N7MM30"/>
<dbReference type="GO" id="GO:0030247">
    <property type="term" value="F:polysaccharide binding"/>
    <property type="evidence" value="ECO:0007669"/>
    <property type="project" value="InterPro"/>
</dbReference>
<feature type="binding site" evidence="18">
    <location>
        <position position="744"/>
    </location>
    <ligand>
        <name>ATP</name>
        <dbReference type="ChEBI" id="CHEBI:30616"/>
    </ligand>
</feature>
<evidence type="ECO:0000256" key="8">
    <source>
        <dbReference type="ARBA" id="ARBA00022729"/>
    </source>
</evidence>
<evidence type="ECO:0000256" key="5">
    <source>
        <dbReference type="ARBA" id="ARBA00022553"/>
    </source>
</evidence>
<keyword evidence="11 18" id="KW-0067">ATP-binding</keyword>
<keyword evidence="10 22" id="KW-0418">Kinase</keyword>
<evidence type="ECO:0000256" key="1">
    <source>
        <dbReference type="ARBA" id="ARBA00004251"/>
    </source>
</evidence>
<comment type="caution">
    <text evidence="22">The sequence shown here is derived from an EMBL/GenBank/DDBJ whole genome shotgun (WGS) entry which is preliminary data.</text>
</comment>
<evidence type="ECO:0000259" key="21">
    <source>
        <dbReference type="PROSITE" id="PS50011"/>
    </source>
</evidence>
<keyword evidence="15" id="KW-0325">Glycoprotein</keyword>
<dbReference type="InterPro" id="IPR032872">
    <property type="entry name" value="WAK_assoc_C"/>
</dbReference>
<dbReference type="PANTHER" id="PTHR46008:SF2">
    <property type="entry name" value="LEAF RUST 10 DISEASE-RESISTANCE LOCUS RECEPTOR-LIKE PROTEIN KINASE-LIKE 1.4"/>
    <property type="match status" value="1"/>
</dbReference>
<evidence type="ECO:0000256" key="19">
    <source>
        <dbReference type="SAM" id="MobiDB-lite"/>
    </source>
</evidence>
<evidence type="ECO:0000313" key="23">
    <source>
        <dbReference type="Proteomes" id="UP001153555"/>
    </source>
</evidence>
<evidence type="ECO:0000256" key="14">
    <source>
        <dbReference type="ARBA" id="ARBA00023170"/>
    </source>
</evidence>
<keyword evidence="13 20" id="KW-0472">Membrane</keyword>
<dbReference type="FunFam" id="3.30.200.20:FF:000214">
    <property type="entry name" value="WAK1-OsWAK receptor-like cytoplasmic kinase (OsWAK-RLCK)"/>
    <property type="match status" value="1"/>
</dbReference>
<feature type="compositionally biased region" description="Basic residues" evidence="19">
    <location>
        <begin position="10"/>
        <end position="22"/>
    </location>
</feature>
<organism evidence="22 23">
    <name type="scientific">Striga hermonthica</name>
    <name type="common">Purple witchweed</name>
    <name type="synonym">Buchnera hermonthica</name>
    <dbReference type="NCBI Taxonomy" id="68872"/>
    <lineage>
        <taxon>Eukaryota</taxon>
        <taxon>Viridiplantae</taxon>
        <taxon>Streptophyta</taxon>
        <taxon>Embryophyta</taxon>
        <taxon>Tracheophyta</taxon>
        <taxon>Spermatophyta</taxon>
        <taxon>Magnoliopsida</taxon>
        <taxon>eudicotyledons</taxon>
        <taxon>Gunneridae</taxon>
        <taxon>Pentapetalae</taxon>
        <taxon>asterids</taxon>
        <taxon>lamiids</taxon>
        <taxon>Lamiales</taxon>
        <taxon>Orobanchaceae</taxon>
        <taxon>Buchnereae</taxon>
        <taxon>Striga</taxon>
    </lineage>
</organism>
<reference evidence="22" key="1">
    <citation type="submission" date="2019-12" db="EMBL/GenBank/DDBJ databases">
        <authorList>
            <person name="Scholes J."/>
        </authorList>
    </citation>
    <scope>NUCLEOTIDE SEQUENCE</scope>
</reference>
<evidence type="ECO:0000256" key="9">
    <source>
        <dbReference type="ARBA" id="ARBA00022741"/>
    </source>
</evidence>
<proteinExistence type="predicted"/>
<evidence type="ECO:0000256" key="16">
    <source>
        <dbReference type="ARBA" id="ARBA00047899"/>
    </source>
</evidence>
<accession>A0A9N7MM30</accession>
<evidence type="ECO:0000256" key="17">
    <source>
        <dbReference type="ARBA" id="ARBA00048679"/>
    </source>
</evidence>
<evidence type="ECO:0000256" key="12">
    <source>
        <dbReference type="ARBA" id="ARBA00022989"/>
    </source>
</evidence>
<feature type="compositionally biased region" description="Low complexity" evidence="19">
    <location>
        <begin position="321"/>
        <end position="338"/>
    </location>
</feature>
<dbReference type="InterPro" id="IPR008271">
    <property type="entry name" value="Ser/Thr_kinase_AS"/>
</dbReference>
<dbReference type="FunFam" id="1.10.510.10:FF:000161">
    <property type="entry name" value="Wall-associated receptor kinase-like 20"/>
    <property type="match status" value="1"/>
</dbReference>
<protein>
    <recommendedName>
        <fullName evidence="2">non-specific serine/threonine protein kinase</fullName>
        <ecNumber evidence="2">2.7.11.1</ecNumber>
    </recommendedName>
</protein>
<dbReference type="InterPro" id="IPR000719">
    <property type="entry name" value="Prot_kinase_dom"/>
</dbReference>
<keyword evidence="12 20" id="KW-1133">Transmembrane helix</keyword>
<dbReference type="InterPro" id="IPR017441">
    <property type="entry name" value="Protein_kinase_ATP_BS"/>
</dbReference>
<keyword evidence="3" id="KW-1003">Cell membrane</keyword>
<evidence type="ECO:0000256" key="3">
    <source>
        <dbReference type="ARBA" id="ARBA00022475"/>
    </source>
</evidence>
<sequence>MPPKKTTAASKKKQTAPKRKRGTANEGTSNALVENVTEDVSADQTGSDDNNDTEIIPLVWTKPFLITGRREAAIFSKLEKETVRPPRYVDSVVLSDLQIYARVKSLLKNLNLLKYAGVQANAHVKLCREFYTTFKVEDKGTIVRCRLNNEPVDVTSELMEELFGLSFEGPTSVPKEFDTASAWLEIKMAQVVNAKHFKPVFGHMITVLGAYFDAPLEGEVVEKRAITARELLQVDLAIDRHEIKPHHDRKCVKAYIKRVEEYQKGKVVTNAERIDREVLLSSEPHQEATEQQEPTADQPADVTIGHPNSEEIPHPVEHLRTSSTTPCPTHPTGPSTTSDYGNHPWAAIASQIASLDLRMMDRLDGMWRHMRSMDNRLDGMNLNNTCTNFFISCIILLSKQSWAAHYQYEACGPINCGDGPNVSFPFYIPGRQESYCGYPGFELNCSREGLPVLQLPGNDYILDRIFYRNRSLHAYNSAVSMPESSICCLRIENTTLPPARFDYVGARDLYLFSGCRRPVPEGLVRYSVDSGCGGGHIWDLAIYEGDSNLGTALEACERNVVAPVGVGGENGYGEGTNGISNIPAMLRSGFVLNWTASDCNDCADSGGHCGFNATNFHFRCFCPDRPHSRSCKPDEYDNRRKVLTISIASGGGFLLVMSFAVYILCQRKKRVKENYLFSRSLSFDPSSKADIEGGGSFYFGIPIFSYKELEEATNKFDPSKELGDGGFGTVYYGKLHDGREVAIKRLYENNYRRVQQFMNEIKILTTLRHQNLVSLYGCTSRRSRELLLVYEYVPNATLADHLHGDRALEARLPWPSRMRIALETAGALSYLHKSDIIHRDVKTNNILLDDSFHVKVADFGLSRLFPNDVTHVSTAPQGTPGYVDPEYHQYYQLTDKSDVYSFGVVLIELISSMPPVDITRHRHDINLANLALNRIKRCAFDELIDPKLGYGTDAEVTRMTTSVAELAFRCLQPDKEMRPCMDEVVGFLREVASGIDLGKVPPSPETDESVLLKAKKLRASPNGVMDAWASSSSTTSTSVS</sequence>
<dbReference type="GO" id="GO:0005886">
    <property type="term" value="C:plasma membrane"/>
    <property type="evidence" value="ECO:0007669"/>
    <property type="project" value="UniProtKB-SubCell"/>
</dbReference>
<keyword evidence="8" id="KW-0732">Signal</keyword>
<evidence type="ECO:0000256" key="10">
    <source>
        <dbReference type="ARBA" id="ARBA00022777"/>
    </source>
</evidence>
<keyword evidence="5" id="KW-0597">Phosphoprotein</keyword>
<dbReference type="PANTHER" id="PTHR46008">
    <property type="entry name" value="LEAF RUST 10 DISEASE-RESISTANCE LOCUS RECEPTOR-LIKE PROTEIN KINASE-LIKE 1.4"/>
    <property type="match status" value="1"/>
</dbReference>
<feature type="transmembrane region" description="Helical" evidence="20">
    <location>
        <begin position="642"/>
        <end position="665"/>
    </location>
</feature>
<keyword evidence="6" id="KW-0808">Transferase</keyword>
<evidence type="ECO:0000256" key="7">
    <source>
        <dbReference type="ARBA" id="ARBA00022692"/>
    </source>
</evidence>
<dbReference type="InterPro" id="IPR011009">
    <property type="entry name" value="Kinase-like_dom_sf"/>
</dbReference>
<dbReference type="SMART" id="SM00220">
    <property type="entry name" value="S_TKc"/>
    <property type="match status" value="1"/>
</dbReference>
<evidence type="ECO:0000256" key="6">
    <source>
        <dbReference type="ARBA" id="ARBA00022679"/>
    </source>
</evidence>
<dbReference type="Pfam" id="PF13947">
    <property type="entry name" value="GUB_WAK_bind"/>
    <property type="match status" value="1"/>
</dbReference>
<dbReference type="OrthoDB" id="4062651at2759"/>
<keyword evidence="4" id="KW-0723">Serine/threonine-protein kinase</keyword>
<dbReference type="PROSITE" id="PS00108">
    <property type="entry name" value="PROTEIN_KINASE_ST"/>
    <property type="match status" value="1"/>
</dbReference>
<feature type="compositionally biased region" description="Basic and acidic residues" evidence="19">
    <location>
        <begin position="308"/>
        <end position="320"/>
    </location>
</feature>
<dbReference type="EMBL" id="CACSLK010003174">
    <property type="protein sequence ID" value="CAA0809033.1"/>
    <property type="molecule type" value="Genomic_DNA"/>
</dbReference>
<evidence type="ECO:0000256" key="4">
    <source>
        <dbReference type="ARBA" id="ARBA00022527"/>
    </source>
</evidence>
<dbReference type="GO" id="GO:0004674">
    <property type="term" value="F:protein serine/threonine kinase activity"/>
    <property type="evidence" value="ECO:0007669"/>
    <property type="project" value="UniProtKB-KW"/>
</dbReference>
<keyword evidence="9 18" id="KW-0547">Nucleotide-binding</keyword>
<feature type="region of interest" description="Disordered" evidence="19">
    <location>
        <begin position="277"/>
        <end position="341"/>
    </location>
</feature>
<evidence type="ECO:0000256" key="2">
    <source>
        <dbReference type="ARBA" id="ARBA00012513"/>
    </source>
</evidence>
<evidence type="ECO:0000313" key="22">
    <source>
        <dbReference type="EMBL" id="CAA0809033.1"/>
    </source>
</evidence>
<comment type="subcellular location">
    <subcellularLocation>
        <location evidence="1">Cell membrane</location>
        <topology evidence="1">Single-pass type I membrane protein</topology>
    </subcellularLocation>
</comment>
<evidence type="ECO:0000256" key="18">
    <source>
        <dbReference type="PROSITE-ProRule" id="PRU10141"/>
    </source>
</evidence>
<dbReference type="PROSITE" id="PS00107">
    <property type="entry name" value="PROTEIN_KINASE_ATP"/>
    <property type="match status" value="1"/>
</dbReference>
<evidence type="ECO:0000256" key="15">
    <source>
        <dbReference type="ARBA" id="ARBA00023180"/>
    </source>
</evidence>
<feature type="domain" description="Protein kinase" evidence="21">
    <location>
        <begin position="716"/>
        <end position="988"/>
    </location>
</feature>
<dbReference type="Proteomes" id="UP001153555">
    <property type="component" value="Unassembled WGS sequence"/>
</dbReference>
<evidence type="ECO:0000256" key="20">
    <source>
        <dbReference type="SAM" id="Phobius"/>
    </source>
</evidence>